<evidence type="ECO:0000313" key="2">
    <source>
        <dbReference type="EMBL" id="MPN47924.1"/>
    </source>
</evidence>
<dbReference type="InterPro" id="IPR051919">
    <property type="entry name" value="W-dependent_AOR"/>
</dbReference>
<comment type="caution">
    <text evidence="2">The sequence shown here is derived from an EMBL/GenBank/DDBJ whole genome shotgun (WGS) entry which is preliminary data.</text>
</comment>
<dbReference type="AlphaFoldDB" id="A0A645IHY4"/>
<accession>A0A645IHY4</accession>
<protein>
    <recommendedName>
        <fullName evidence="1">Aldehyde ferredoxin oxidoreductase C-terminal domain-containing protein</fullName>
    </recommendedName>
</protein>
<dbReference type="InterPro" id="IPR013985">
    <property type="entry name" value="Ald_Fedxn_OxRdtase_dom3"/>
</dbReference>
<dbReference type="SUPFAM" id="SSF48310">
    <property type="entry name" value="Aldehyde ferredoxin oxidoreductase, C-terminal domains"/>
    <property type="match status" value="1"/>
</dbReference>
<dbReference type="PANTHER" id="PTHR30038">
    <property type="entry name" value="ALDEHYDE FERREDOXIN OXIDOREDUCTASE"/>
    <property type="match status" value="1"/>
</dbReference>
<dbReference type="GO" id="GO:0051536">
    <property type="term" value="F:iron-sulfur cluster binding"/>
    <property type="evidence" value="ECO:0007669"/>
    <property type="project" value="InterPro"/>
</dbReference>
<dbReference type="GO" id="GO:0009055">
    <property type="term" value="F:electron transfer activity"/>
    <property type="evidence" value="ECO:0007669"/>
    <property type="project" value="InterPro"/>
</dbReference>
<dbReference type="PANTHER" id="PTHR30038:SF0">
    <property type="entry name" value="TUNGSTEN-CONTAINING ALDEHYDE FERREDOXIN OXIDOREDUCTASE"/>
    <property type="match status" value="1"/>
</dbReference>
<gene>
    <name evidence="2" type="ORF">SDC9_195528</name>
</gene>
<sequence length="112" mass="13238">MYQAFTGKTITDKEMWNIAEKILNLERAFNTIHAGFTRKDDYLPERIMEEPLNVGPFKGEYMDREKFDAMLDEYYEAQGLCKETGLQKRETIERLGMDYLIKYFSSNNVSIE</sequence>
<dbReference type="GO" id="GO:0016625">
    <property type="term" value="F:oxidoreductase activity, acting on the aldehyde or oxo group of donors, iron-sulfur protein as acceptor"/>
    <property type="evidence" value="ECO:0007669"/>
    <property type="project" value="InterPro"/>
</dbReference>
<proteinExistence type="predicted"/>
<dbReference type="EMBL" id="VSSQ01109799">
    <property type="protein sequence ID" value="MPN47924.1"/>
    <property type="molecule type" value="Genomic_DNA"/>
</dbReference>
<dbReference type="Pfam" id="PF01314">
    <property type="entry name" value="AFOR_C"/>
    <property type="match status" value="1"/>
</dbReference>
<feature type="domain" description="Aldehyde ferredoxin oxidoreductase C-terminal" evidence="1">
    <location>
        <begin position="1"/>
        <end position="97"/>
    </location>
</feature>
<dbReference type="InterPro" id="IPR001203">
    <property type="entry name" value="OxRdtase_Ald_Fedxn_C"/>
</dbReference>
<reference evidence="2" key="1">
    <citation type="submission" date="2019-08" db="EMBL/GenBank/DDBJ databases">
        <authorList>
            <person name="Kucharzyk K."/>
            <person name="Murdoch R.W."/>
            <person name="Higgins S."/>
            <person name="Loffler F."/>
        </authorList>
    </citation>
    <scope>NUCLEOTIDE SEQUENCE</scope>
</reference>
<dbReference type="Gene3D" id="1.10.599.10">
    <property type="entry name" value="Aldehyde Ferredoxin Oxidoreductase Protein, subunit A, domain 3"/>
    <property type="match status" value="1"/>
</dbReference>
<dbReference type="InterPro" id="IPR036021">
    <property type="entry name" value="Tungsten_al_ferr_oxy-like_C"/>
</dbReference>
<name>A0A645IHY4_9ZZZZ</name>
<organism evidence="2">
    <name type="scientific">bioreactor metagenome</name>
    <dbReference type="NCBI Taxonomy" id="1076179"/>
    <lineage>
        <taxon>unclassified sequences</taxon>
        <taxon>metagenomes</taxon>
        <taxon>ecological metagenomes</taxon>
    </lineage>
</organism>
<evidence type="ECO:0000259" key="1">
    <source>
        <dbReference type="Pfam" id="PF01314"/>
    </source>
</evidence>